<dbReference type="Proteomes" id="UP000652153">
    <property type="component" value="Unassembled WGS sequence"/>
</dbReference>
<evidence type="ECO:0008006" key="3">
    <source>
        <dbReference type="Google" id="ProtNLM"/>
    </source>
</evidence>
<protein>
    <recommendedName>
        <fullName evidence="3">Integrase catalytic domain-containing protein</fullName>
    </recommendedName>
</protein>
<name>A0ABQ1Z5R5_9BACL</name>
<comment type="caution">
    <text evidence="1">The sequence shown here is derived from an EMBL/GenBank/DDBJ whole genome shotgun (WGS) entry which is preliminary data.</text>
</comment>
<accession>A0ABQ1Z5R5</accession>
<gene>
    <name evidence="1" type="ORF">GCM10008014_12390</name>
</gene>
<sequence>MRNNWRVCPERVFYSIERVFDNYMLGRMSRLEYCQRVGYLLQTREVR</sequence>
<keyword evidence="2" id="KW-1185">Reference proteome</keyword>
<dbReference type="EMBL" id="BMFU01000002">
    <property type="protein sequence ID" value="GGH48458.1"/>
    <property type="molecule type" value="Genomic_DNA"/>
</dbReference>
<reference evidence="2" key="1">
    <citation type="journal article" date="2019" name="Int. J. Syst. Evol. Microbiol.">
        <title>The Global Catalogue of Microorganisms (GCM) 10K type strain sequencing project: providing services to taxonomists for standard genome sequencing and annotation.</title>
        <authorList>
            <consortium name="The Broad Institute Genomics Platform"/>
            <consortium name="The Broad Institute Genome Sequencing Center for Infectious Disease"/>
            <person name="Wu L."/>
            <person name="Ma J."/>
        </authorList>
    </citation>
    <scope>NUCLEOTIDE SEQUENCE [LARGE SCALE GENOMIC DNA]</scope>
    <source>
        <strain evidence="2">CGMCC 1.12770</strain>
    </source>
</reference>
<evidence type="ECO:0000313" key="2">
    <source>
        <dbReference type="Proteomes" id="UP000652153"/>
    </source>
</evidence>
<organism evidence="1 2">
    <name type="scientific">Paenibacillus silvae</name>
    <dbReference type="NCBI Taxonomy" id="1325358"/>
    <lineage>
        <taxon>Bacteria</taxon>
        <taxon>Bacillati</taxon>
        <taxon>Bacillota</taxon>
        <taxon>Bacilli</taxon>
        <taxon>Bacillales</taxon>
        <taxon>Paenibacillaceae</taxon>
        <taxon>Paenibacillus</taxon>
    </lineage>
</organism>
<proteinExistence type="predicted"/>
<evidence type="ECO:0000313" key="1">
    <source>
        <dbReference type="EMBL" id="GGH48458.1"/>
    </source>
</evidence>